<dbReference type="EMBL" id="CADCTP010000070">
    <property type="protein sequence ID" value="CAA9224848.1"/>
    <property type="molecule type" value="Genomic_DNA"/>
</dbReference>
<reference evidence="2" key="1">
    <citation type="submission" date="2020-02" db="EMBL/GenBank/DDBJ databases">
        <authorList>
            <person name="Meier V. D."/>
        </authorList>
    </citation>
    <scope>NUCLEOTIDE SEQUENCE</scope>
    <source>
        <strain evidence="2">AVDCRST_MAG41</strain>
    </source>
</reference>
<feature type="compositionally biased region" description="Basic and acidic residues" evidence="1">
    <location>
        <begin position="227"/>
        <end position="237"/>
    </location>
</feature>
<accession>A0A6J4HLS8</accession>
<dbReference type="AlphaFoldDB" id="A0A6J4HLS8"/>
<name>A0A6J4HLS8_9ACTN</name>
<feature type="compositionally biased region" description="Basic and acidic residues" evidence="1">
    <location>
        <begin position="244"/>
        <end position="254"/>
    </location>
</feature>
<feature type="region of interest" description="Disordered" evidence="1">
    <location>
        <begin position="139"/>
        <end position="194"/>
    </location>
</feature>
<proteinExistence type="predicted"/>
<feature type="compositionally biased region" description="Basic and acidic residues" evidence="1">
    <location>
        <begin position="152"/>
        <end position="178"/>
    </location>
</feature>
<protein>
    <submittedName>
        <fullName evidence="2">Uncharacterized protein</fullName>
    </submittedName>
</protein>
<gene>
    <name evidence="2" type="ORF">AVDCRST_MAG41-698</name>
</gene>
<organism evidence="2">
    <name type="scientific">uncultured Mycobacteriales bacterium</name>
    <dbReference type="NCBI Taxonomy" id="581187"/>
    <lineage>
        <taxon>Bacteria</taxon>
        <taxon>Bacillati</taxon>
        <taxon>Actinomycetota</taxon>
        <taxon>Actinomycetes</taxon>
        <taxon>Mycobacteriales</taxon>
        <taxon>environmental samples</taxon>
    </lineage>
</organism>
<sequence>GDQGRRQPAEAALPTEPHPADRGGVRPDRGDRAAVDRPADRRAGGGHDPGRFPGRVGPAARRAAGVRAGRLGQLALPGRAGHPGGVPVLRPGVRGRRAHRGAELLPVDPPAADQGADGGHAGAHRRVRLRQPHAVPLLSLPGAAGGAGAADRPADAGRRHVGRDVRLPRRLLLADHPGRGRGVLPRRPGLPGGQHPERLLLPHHGVRAAGDHARHLLLRARAHRRLPHEGDADRDPGVRAGPRARPDQGVDRRAAAVPAAGRRGGRGGGPGEGAARCPGRL</sequence>
<feature type="compositionally biased region" description="Basic and acidic residues" evidence="1">
    <location>
        <begin position="18"/>
        <end position="50"/>
    </location>
</feature>
<evidence type="ECO:0000313" key="2">
    <source>
        <dbReference type="EMBL" id="CAA9224848.1"/>
    </source>
</evidence>
<feature type="non-terminal residue" evidence="2">
    <location>
        <position position="1"/>
    </location>
</feature>
<feature type="region of interest" description="Disordered" evidence="1">
    <location>
        <begin position="224"/>
        <end position="281"/>
    </location>
</feature>
<feature type="compositionally biased region" description="Low complexity" evidence="1">
    <location>
        <begin position="51"/>
        <end position="64"/>
    </location>
</feature>
<feature type="non-terminal residue" evidence="2">
    <location>
        <position position="281"/>
    </location>
</feature>
<feature type="region of interest" description="Disordered" evidence="1">
    <location>
        <begin position="1"/>
        <end position="64"/>
    </location>
</feature>
<evidence type="ECO:0000256" key="1">
    <source>
        <dbReference type="SAM" id="MobiDB-lite"/>
    </source>
</evidence>